<evidence type="ECO:0000256" key="10">
    <source>
        <dbReference type="RuleBase" id="RU000594"/>
    </source>
</evidence>
<dbReference type="EMBL" id="NRRL01000017">
    <property type="protein sequence ID" value="MBK1668121.1"/>
    <property type="molecule type" value="Genomic_DNA"/>
</dbReference>
<comment type="subcellular location">
    <subcellularLocation>
        <location evidence="9">Cell membrane</location>
        <topology evidence="9">Multi-pass membrane protein</topology>
    </subcellularLocation>
</comment>
<keyword evidence="3 9" id="KW-0645">Protease</keyword>
<accession>A0ABS1DDW3</accession>
<comment type="caution">
    <text evidence="12">The sequence shown here is derived from an EMBL/GenBank/DDBJ whole genome shotgun (WGS) entry which is preliminary data.</text>
</comment>
<proteinExistence type="inferred from homology"/>
<organism evidence="12 13">
    <name type="scientific">Rhodovibrio sodomensis</name>
    <dbReference type="NCBI Taxonomy" id="1088"/>
    <lineage>
        <taxon>Bacteria</taxon>
        <taxon>Pseudomonadati</taxon>
        <taxon>Pseudomonadota</taxon>
        <taxon>Alphaproteobacteria</taxon>
        <taxon>Rhodospirillales</taxon>
        <taxon>Rhodovibrionaceae</taxon>
        <taxon>Rhodovibrio</taxon>
    </lineage>
</organism>
<keyword evidence="2 9" id="KW-1003">Cell membrane</keyword>
<keyword evidence="13" id="KW-1185">Reference proteome</keyword>
<feature type="transmembrane region" description="Helical" evidence="9">
    <location>
        <begin position="126"/>
        <end position="146"/>
    </location>
</feature>
<evidence type="ECO:0000256" key="9">
    <source>
        <dbReference type="HAMAP-Rule" id="MF_00161"/>
    </source>
</evidence>
<evidence type="ECO:0000256" key="11">
    <source>
        <dbReference type="RuleBase" id="RU004181"/>
    </source>
</evidence>
<evidence type="ECO:0000256" key="2">
    <source>
        <dbReference type="ARBA" id="ARBA00022475"/>
    </source>
</evidence>
<evidence type="ECO:0000256" key="4">
    <source>
        <dbReference type="ARBA" id="ARBA00022692"/>
    </source>
</evidence>
<evidence type="ECO:0000256" key="6">
    <source>
        <dbReference type="ARBA" id="ARBA00022801"/>
    </source>
</evidence>
<dbReference type="PANTHER" id="PTHR33695:SF1">
    <property type="entry name" value="LIPOPROTEIN SIGNAL PEPTIDASE"/>
    <property type="match status" value="1"/>
</dbReference>
<dbReference type="PROSITE" id="PS00855">
    <property type="entry name" value="SPASE_II"/>
    <property type="match status" value="1"/>
</dbReference>
<reference evidence="12 13" key="1">
    <citation type="journal article" date="2020" name="Microorganisms">
        <title>Osmotic Adaptation and Compatible Solute Biosynthesis of Phototrophic Bacteria as Revealed from Genome Analyses.</title>
        <authorList>
            <person name="Imhoff J.F."/>
            <person name="Rahn T."/>
            <person name="Kunzel S."/>
            <person name="Keller A."/>
            <person name="Neulinger S.C."/>
        </authorList>
    </citation>
    <scope>NUCLEOTIDE SEQUENCE [LARGE SCALE GENOMIC DNA]</scope>
    <source>
        <strain evidence="12 13">DSM 9895</strain>
    </source>
</reference>
<comment type="catalytic activity">
    <reaction evidence="9 10">
        <text>Release of signal peptides from bacterial membrane prolipoproteins. Hydrolyzes -Xaa-Yaa-Zaa-|-(S,diacylglyceryl)Cys-, in which Xaa is hydrophobic (preferably Leu), and Yaa (Ala or Ser) and Zaa (Gly or Ala) have small, neutral side chains.</text>
        <dbReference type="EC" id="3.4.23.36"/>
    </reaction>
</comment>
<dbReference type="InterPro" id="IPR001872">
    <property type="entry name" value="Peptidase_A8"/>
</dbReference>
<dbReference type="RefSeq" id="WP_200340291.1">
    <property type="nucleotide sequence ID" value="NZ_NRRL01000017.1"/>
</dbReference>
<dbReference type="NCBIfam" id="TIGR00077">
    <property type="entry name" value="lspA"/>
    <property type="match status" value="1"/>
</dbReference>
<feature type="transmembrane region" description="Helical" evidence="9">
    <location>
        <begin position="89"/>
        <end position="106"/>
    </location>
</feature>
<dbReference type="HAMAP" id="MF_00161">
    <property type="entry name" value="LspA"/>
    <property type="match status" value="1"/>
</dbReference>
<sequence>MVRLGLVVAAVVLVADQATKLWILDLMQPPRRIEVTGFFNLVLVWNPGVSFGLFGGGASAWQPWLLSAFATIVAGGLVYWLYTGSHTRVPAFGIGLIVGGAIGNVIDRLRFGAVVDFVDLHAGGWHWPAFNVADSAIVVGVGLLLLDTFLRRDGESA</sequence>
<feature type="active site" evidence="9">
    <location>
        <position position="116"/>
    </location>
</feature>
<evidence type="ECO:0000256" key="5">
    <source>
        <dbReference type="ARBA" id="ARBA00022750"/>
    </source>
</evidence>
<evidence type="ECO:0000256" key="1">
    <source>
        <dbReference type="ARBA" id="ARBA00006139"/>
    </source>
</evidence>
<dbReference type="EC" id="3.4.23.36" evidence="9"/>
<comment type="function">
    <text evidence="9 10">This protein specifically catalyzes the removal of signal peptides from prolipoproteins.</text>
</comment>
<keyword evidence="8 9" id="KW-0472">Membrane</keyword>
<feature type="transmembrane region" description="Helical" evidence="9">
    <location>
        <begin position="61"/>
        <end position="82"/>
    </location>
</feature>
<protein>
    <recommendedName>
        <fullName evidence="9">Lipoprotein signal peptidase</fullName>
        <ecNumber evidence="9">3.4.23.36</ecNumber>
    </recommendedName>
    <alternativeName>
        <fullName evidence="9">Prolipoprotein signal peptidase</fullName>
    </alternativeName>
    <alternativeName>
        <fullName evidence="9">Signal peptidase II</fullName>
        <shortName evidence="9">SPase II</shortName>
    </alternativeName>
</protein>
<dbReference type="Proteomes" id="UP001296873">
    <property type="component" value="Unassembled WGS sequence"/>
</dbReference>
<evidence type="ECO:0000313" key="12">
    <source>
        <dbReference type="EMBL" id="MBK1668121.1"/>
    </source>
</evidence>
<evidence type="ECO:0000313" key="13">
    <source>
        <dbReference type="Proteomes" id="UP001296873"/>
    </source>
</evidence>
<comment type="pathway">
    <text evidence="9">Protein modification; lipoprotein biosynthesis (signal peptide cleavage).</text>
</comment>
<gene>
    <name evidence="9 12" type="primary">lspA</name>
    <name evidence="12" type="ORF">CKO28_08740</name>
</gene>
<keyword evidence="5 9" id="KW-0064">Aspartyl protease</keyword>
<comment type="caution">
    <text evidence="9">Lacks conserved residue(s) required for the propagation of feature annotation.</text>
</comment>
<evidence type="ECO:0000256" key="3">
    <source>
        <dbReference type="ARBA" id="ARBA00022670"/>
    </source>
</evidence>
<dbReference type="PANTHER" id="PTHR33695">
    <property type="entry name" value="LIPOPROTEIN SIGNAL PEPTIDASE"/>
    <property type="match status" value="1"/>
</dbReference>
<keyword evidence="6 9" id="KW-0378">Hydrolase</keyword>
<evidence type="ECO:0000256" key="7">
    <source>
        <dbReference type="ARBA" id="ARBA00022989"/>
    </source>
</evidence>
<comment type="similarity">
    <text evidence="1 9 11">Belongs to the peptidase A8 family.</text>
</comment>
<keyword evidence="7 9" id="KW-1133">Transmembrane helix</keyword>
<dbReference type="PRINTS" id="PR00781">
    <property type="entry name" value="LIPOSIGPTASE"/>
</dbReference>
<name>A0ABS1DDW3_9PROT</name>
<feature type="active site" evidence="9">
    <location>
        <position position="134"/>
    </location>
</feature>
<dbReference type="Pfam" id="PF01252">
    <property type="entry name" value="Peptidase_A8"/>
    <property type="match status" value="1"/>
</dbReference>
<evidence type="ECO:0000256" key="8">
    <source>
        <dbReference type="ARBA" id="ARBA00023136"/>
    </source>
</evidence>
<keyword evidence="4 9" id="KW-0812">Transmembrane</keyword>